<comment type="caution">
    <text evidence="9">The sequence shown here is derived from an EMBL/GenBank/DDBJ whole genome shotgun (WGS) entry which is preliminary data.</text>
</comment>
<dbReference type="InterPro" id="IPR013083">
    <property type="entry name" value="Znf_RING/FYVE/PHD"/>
</dbReference>
<evidence type="ECO:0000259" key="8">
    <source>
        <dbReference type="PROSITE" id="PS50016"/>
    </source>
</evidence>
<dbReference type="GO" id="GO:0008270">
    <property type="term" value="F:zinc ion binding"/>
    <property type="evidence" value="ECO:0007669"/>
    <property type="project" value="UniProtKB-KW"/>
</dbReference>
<feature type="compositionally biased region" description="Basic and acidic residues" evidence="7">
    <location>
        <begin position="313"/>
        <end position="339"/>
    </location>
</feature>
<dbReference type="Proteomes" id="UP000195402">
    <property type="component" value="Unassembled WGS sequence"/>
</dbReference>
<dbReference type="GO" id="GO:0005634">
    <property type="term" value="C:nucleus"/>
    <property type="evidence" value="ECO:0007669"/>
    <property type="project" value="UniProtKB-SubCell"/>
</dbReference>
<dbReference type="Pfam" id="PF23209">
    <property type="entry name" value="IDM1_C"/>
    <property type="match status" value="1"/>
</dbReference>
<dbReference type="InterPro" id="IPR011011">
    <property type="entry name" value="Znf_FYVE_PHD"/>
</dbReference>
<dbReference type="InParanoid" id="A0A200Q4P6"/>
<organism evidence="9 10">
    <name type="scientific">Macleaya cordata</name>
    <name type="common">Five-seeded plume-poppy</name>
    <name type="synonym">Bocconia cordata</name>
    <dbReference type="NCBI Taxonomy" id="56857"/>
    <lineage>
        <taxon>Eukaryota</taxon>
        <taxon>Viridiplantae</taxon>
        <taxon>Streptophyta</taxon>
        <taxon>Embryophyta</taxon>
        <taxon>Tracheophyta</taxon>
        <taxon>Spermatophyta</taxon>
        <taxon>Magnoliopsida</taxon>
        <taxon>Ranunculales</taxon>
        <taxon>Papaveraceae</taxon>
        <taxon>Papaveroideae</taxon>
        <taxon>Macleaya</taxon>
    </lineage>
</organism>
<evidence type="ECO:0000313" key="9">
    <source>
        <dbReference type="EMBL" id="OVA05453.1"/>
    </source>
</evidence>
<dbReference type="AlphaFoldDB" id="A0A200Q4P6"/>
<dbReference type="InterPro" id="IPR016181">
    <property type="entry name" value="Acyl_CoA_acyltransferase"/>
</dbReference>
<evidence type="ECO:0000256" key="5">
    <source>
        <dbReference type="ARBA" id="ARBA00023242"/>
    </source>
</evidence>
<dbReference type="Pfam" id="PF00628">
    <property type="entry name" value="PHD"/>
    <property type="match status" value="1"/>
</dbReference>
<dbReference type="GO" id="GO:0006357">
    <property type="term" value="P:regulation of transcription by RNA polymerase II"/>
    <property type="evidence" value="ECO:0007669"/>
    <property type="project" value="TreeGrafter"/>
</dbReference>
<evidence type="ECO:0000256" key="3">
    <source>
        <dbReference type="ARBA" id="ARBA00022771"/>
    </source>
</evidence>
<reference evidence="9 10" key="1">
    <citation type="journal article" date="2017" name="Mol. Plant">
        <title>The Genome of Medicinal Plant Macleaya cordata Provides New Insights into Benzylisoquinoline Alkaloids Metabolism.</title>
        <authorList>
            <person name="Liu X."/>
            <person name="Liu Y."/>
            <person name="Huang P."/>
            <person name="Ma Y."/>
            <person name="Qing Z."/>
            <person name="Tang Q."/>
            <person name="Cao H."/>
            <person name="Cheng P."/>
            <person name="Zheng Y."/>
            <person name="Yuan Z."/>
            <person name="Zhou Y."/>
            <person name="Liu J."/>
            <person name="Tang Z."/>
            <person name="Zhuo Y."/>
            <person name="Zhang Y."/>
            <person name="Yu L."/>
            <person name="Huang J."/>
            <person name="Yang P."/>
            <person name="Peng Q."/>
            <person name="Zhang J."/>
            <person name="Jiang W."/>
            <person name="Zhang Z."/>
            <person name="Lin K."/>
            <person name="Ro D.K."/>
            <person name="Chen X."/>
            <person name="Xiong X."/>
            <person name="Shang Y."/>
            <person name="Huang S."/>
            <person name="Zeng J."/>
        </authorList>
    </citation>
    <scope>NUCLEOTIDE SEQUENCE [LARGE SCALE GENOMIC DNA]</scope>
    <source>
        <strain evidence="10">cv. BLH2017</strain>
        <tissue evidence="9">Root</tissue>
    </source>
</reference>
<evidence type="ECO:0000256" key="2">
    <source>
        <dbReference type="ARBA" id="ARBA00022723"/>
    </source>
</evidence>
<feature type="region of interest" description="Disordered" evidence="7">
    <location>
        <begin position="307"/>
        <end position="339"/>
    </location>
</feature>
<evidence type="ECO:0000256" key="6">
    <source>
        <dbReference type="PROSITE-ProRule" id="PRU00146"/>
    </source>
</evidence>
<dbReference type="SUPFAM" id="SSF57903">
    <property type="entry name" value="FYVE/PHD zinc finger"/>
    <property type="match status" value="1"/>
</dbReference>
<dbReference type="FunCoup" id="A0A200Q4P6">
    <property type="interactions" value="233"/>
</dbReference>
<dbReference type="FunFam" id="3.30.40.10:FF:000465">
    <property type="entry name" value="Increased DNA methylation 1"/>
    <property type="match status" value="1"/>
</dbReference>
<evidence type="ECO:0000256" key="7">
    <source>
        <dbReference type="SAM" id="MobiDB-lite"/>
    </source>
</evidence>
<dbReference type="GO" id="GO:0003714">
    <property type="term" value="F:transcription corepressor activity"/>
    <property type="evidence" value="ECO:0007669"/>
    <property type="project" value="InterPro"/>
</dbReference>
<dbReference type="Pfam" id="PF16135">
    <property type="entry name" value="TDBD"/>
    <property type="match status" value="1"/>
</dbReference>
<dbReference type="CDD" id="cd15532">
    <property type="entry name" value="PHD2_CHD_II"/>
    <property type="match status" value="1"/>
</dbReference>
<comment type="subcellular location">
    <subcellularLocation>
        <location evidence="1">Nucleus</location>
    </subcellularLocation>
</comment>
<gene>
    <name evidence="9" type="ORF">BVC80_441g227</name>
</gene>
<sequence length="1217" mass="134800">MEKDRVPSGCLIVKKKGDEISNGGTSVEVKVYESKKKKRHRWEPSDSETSEDLLTSRRSRDRDASVVVNRNSSDYVRTREETEIDSKRIREDGKLCWNEFIEAGSGRKRTGMDVFEYNDDYNEIVEKGAKKARLDVRVTRSLGSKSLKSSEKQREFETECRRSLVVEKGNGGGNKKRFEMTEDGRFRPVATPTENSGFSSSESIRVQGKNGVLKVMLNNKKKVGESEKTYGFREAEEARKGARSADTSNWKAPQSPPFYPEKKFHGKSCLREKNKVNSRKIPSTRKNEVSDWKSETIGISLPLSSKDVGSCSSKKEVRSKGERTSTSKKDGKVNRSRATEKQLIREKIRTMLVNAGWTIDFRQRMSKDYQDAVYINPSGREYWSVVKAYDAFKKECEGEGSNSFTPIPEEEISQLTRLTKKKIEREMKMLKKNSKNKHVTENLRSTINGKGSTSLMQDGKSVKVRMKEKAMKKPVRSSKKGVNPDDDGFILYSGKRTVLSWLIDMGTVPLNGKVQYMNRRGTQAMLEGRISRDGIHCGCCSKILTVSKFEIHAGSKLRQPFQNIFVESGVSLFQCQLDAWNKQEESDRSGFHSIDVNGDDPNDDTCGICGDGGDLICCDGCPSTFHQSCLDIQMLPPGDWHCPNCSCKFCGLVGGSTGDDTVVSALLTCSLCQEKYHNSCGQETDSRPVKSNNSYNSFCGQKCRKLFKQLQKLLGVKQELEAGFSWSLVQRSDLDSNASSRGLAQKAEGNSKLAVALTVMDECFLPIVDQRSRINLIHNVIYNCGSNFNRLNYSGFYTAILERGDEIISAATIRIHGTRLAEMPFIGTRHIYRRQGMCSRLLYAIESALCSLNVERLIIPAISELTNTWTVVFGFKPLEGLHKQEMRSLNMLVFPGTGLLQKLLLKQNLTEENVTEGSVVSVVVKTIELKNSHQSMSEVTNKSDIGSTVEPDVCASDKVVIDHAHEVNDVVADIETVTEASGDLANDASDVNNQVDVAHGPVLHAPGEESAPDTEFLSSGVTHHNKLEVEDRHISFSLVKTKLRSSTEDSVCDTHVINVRIAGIEPDLHSLAETTVEHTTSVFPNTVLSIDGSPVQSNSDLDHHTPEVECKSVDACNGVSAASHCEETFLCASVEGTGHEAFKVKSEDALEVITEVVVVEPKPHASVGSAVHHCTDTITQPPGAAFVECFQVSSQNIECHDSIGSSPSMVTVSDVNS</sequence>
<dbReference type="Pfam" id="PF22970">
    <property type="entry name" value="DUF7028"/>
    <property type="match status" value="1"/>
</dbReference>
<dbReference type="SMART" id="SM00249">
    <property type="entry name" value="PHD"/>
    <property type="match status" value="2"/>
</dbReference>
<dbReference type="PROSITE" id="PS50016">
    <property type="entry name" value="ZF_PHD_2"/>
    <property type="match status" value="1"/>
</dbReference>
<evidence type="ECO:0000256" key="4">
    <source>
        <dbReference type="ARBA" id="ARBA00022833"/>
    </source>
</evidence>
<dbReference type="InterPro" id="IPR054292">
    <property type="entry name" value="DUF7028"/>
</dbReference>
<keyword evidence="5" id="KW-0539">Nucleus</keyword>
<dbReference type="InterPro" id="IPR032308">
    <property type="entry name" value="TDBD"/>
</dbReference>
<dbReference type="PANTHER" id="PTHR46309:SF1">
    <property type="entry name" value="PHD FINGER PROTEIN 12"/>
    <property type="match status" value="1"/>
</dbReference>
<name>A0A200Q4P6_MACCD</name>
<evidence type="ECO:0000313" key="10">
    <source>
        <dbReference type="Proteomes" id="UP000195402"/>
    </source>
</evidence>
<feature type="domain" description="PHD-type" evidence="8">
    <location>
        <begin position="603"/>
        <end position="648"/>
    </location>
</feature>
<feature type="region of interest" description="Disordered" evidence="7">
    <location>
        <begin position="234"/>
        <end position="264"/>
    </location>
</feature>
<accession>A0A200Q4P6</accession>
<dbReference type="OMA" id="NIECHDS"/>
<keyword evidence="3 6" id="KW-0863">Zinc-finger</keyword>
<keyword evidence="10" id="KW-1185">Reference proteome</keyword>
<dbReference type="EMBL" id="MVGT01003118">
    <property type="protein sequence ID" value="OVA05453.1"/>
    <property type="molecule type" value="Genomic_DNA"/>
</dbReference>
<feature type="compositionally biased region" description="Basic and acidic residues" evidence="7">
    <location>
        <begin position="54"/>
        <end position="64"/>
    </location>
</feature>
<dbReference type="InterPro" id="IPR056511">
    <property type="entry name" value="IDM1_C"/>
</dbReference>
<dbReference type="OrthoDB" id="429143at2759"/>
<keyword evidence="4" id="KW-0862">Zinc</keyword>
<dbReference type="InterPro" id="IPR019787">
    <property type="entry name" value="Znf_PHD-finger"/>
</dbReference>
<proteinExistence type="predicted"/>
<dbReference type="PANTHER" id="PTHR46309">
    <property type="entry name" value="PHD FINGER PROTEIN 12"/>
    <property type="match status" value="1"/>
</dbReference>
<dbReference type="InterPro" id="IPR042163">
    <property type="entry name" value="PHF12"/>
</dbReference>
<dbReference type="InterPro" id="IPR001965">
    <property type="entry name" value="Znf_PHD"/>
</dbReference>
<keyword evidence="2" id="KW-0479">Metal-binding</keyword>
<dbReference type="STRING" id="56857.A0A200Q4P6"/>
<dbReference type="SUPFAM" id="SSF55729">
    <property type="entry name" value="Acyl-CoA N-acyltransferases (Nat)"/>
    <property type="match status" value="1"/>
</dbReference>
<dbReference type="Gene3D" id="3.30.40.10">
    <property type="entry name" value="Zinc/RING finger domain, C3HC4 (zinc finger)"/>
    <property type="match status" value="1"/>
</dbReference>
<protein>
    <submittedName>
        <fullName evidence="9">Zinc finger protein</fullName>
    </submittedName>
</protein>
<feature type="region of interest" description="Disordered" evidence="7">
    <location>
        <begin position="33"/>
        <end position="66"/>
    </location>
</feature>
<evidence type="ECO:0000256" key="1">
    <source>
        <dbReference type="ARBA" id="ARBA00004123"/>
    </source>
</evidence>